<evidence type="ECO:0000313" key="8">
    <source>
        <dbReference type="EMBL" id="MDR6245896.1"/>
    </source>
</evidence>
<evidence type="ECO:0000256" key="4">
    <source>
        <dbReference type="ARBA" id="ARBA00022827"/>
    </source>
</evidence>
<dbReference type="PANTHER" id="PTHR43014:SF5">
    <property type="entry name" value="GLUTATHIONE REDUCTASE (NADPH)"/>
    <property type="match status" value="1"/>
</dbReference>
<dbReference type="PANTHER" id="PTHR43014">
    <property type="entry name" value="MERCURIC REDUCTASE"/>
    <property type="match status" value="1"/>
</dbReference>
<sequence>MTSTYDLIVIGTGSAGAAAAQLCRQEGWEVAIIDEREYGGTCALRGCDPKKVLVGAADLVERTARMRGKGMDVTAMIDWSDLMAFKRTFTEPMPEAHEQKLQEAGIHTLHGQAHFTGKQTIELNGQQLTGRYILIATGAEPAPLSIPGEEHMTNSDGFLGLEHLPEQIVFVGGGYISFEFAHIAARAGAKVHILHSSDRPLKGFDPEQVDALVEQSRQAGIQIHLNVELESIELLHPDSETGGAIVTASSLAPIAQPNQPLYRIHARYKQADNEHADASAQSPSSASATSESITNESSELLHIECGLIVHGAGRRPNIHRLELEQGNVESQKKGITVNEYLQSVSNPQVYAAGDCAASPGLPLTPIAGLEGKIAANNMLHGPSQKAEYTEIPSVAFTMPRLATVGLSEQDARKRGDEVSIKTYDMSSWYTYKRTGGEKALAKIILDKQKRTVLGAHLLSGEADELINHFAVAIRLGLTVDQLKSVIYAYPTAASDISYMLNLDDEE</sequence>
<dbReference type="PIRSF" id="PIRSF000350">
    <property type="entry name" value="Mercury_reductase_MerA"/>
    <property type="match status" value="1"/>
</dbReference>
<evidence type="ECO:0000256" key="1">
    <source>
        <dbReference type="ARBA" id="ARBA00001974"/>
    </source>
</evidence>
<dbReference type="SUPFAM" id="SSF51905">
    <property type="entry name" value="FAD/NAD(P)-binding domain"/>
    <property type="match status" value="1"/>
</dbReference>
<comment type="similarity">
    <text evidence="2">Belongs to the class-I pyridine nucleotide-disulfide oxidoreductase family.</text>
</comment>
<dbReference type="Gene3D" id="3.30.390.30">
    <property type="match status" value="1"/>
</dbReference>
<comment type="cofactor">
    <cofactor evidence="1">
        <name>FAD</name>
        <dbReference type="ChEBI" id="CHEBI:57692"/>
    </cofactor>
</comment>
<dbReference type="InterPro" id="IPR023753">
    <property type="entry name" value="FAD/NAD-binding_dom"/>
</dbReference>
<reference evidence="8 9" key="1">
    <citation type="submission" date="2023-07" db="EMBL/GenBank/DDBJ databases">
        <title>Genomic Encyclopedia of Type Strains, Phase IV (KMG-IV): sequencing the most valuable type-strain genomes for metagenomic binning, comparative biology and taxonomic classification.</title>
        <authorList>
            <person name="Goeker M."/>
        </authorList>
    </citation>
    <scope>NUCLEOTIDE SEQUENCE [LARGE SCALE GENOMIC DNA]</scope>
    <source>
        <strain evidence="8 9">DSM 22170</strain>
    </source>
</reference>
<organism evidence="8 9">
    <name type="scientific">Paenibacillus hunanensis</name>
    <dbReference type="NCBI Taxonomy" id="539262"/>
    <lineage>
        <taxon>Bacteria</taxon>
        <taxon>Bacillati</taxon>
        <taxon>Bacillota</taxon>
        <taxon>Bacilli</taxon>
        <taxon>Bacillales</taxon>
        <taxon>Paenibacillaceae</taxon>
        <taxon>Paenibacillus</taxon>
    </lineage>
</organism>
<proteinExistence type="inferred from homology"/>
<dbReference type="Gene3D" id="3.50.50.60">
    <property type="entry name" value="FAD/NAD(P)-binding domain"/>
    <property type="match status" value="3"/>
</dbReference>
<dbReference type="RefSeq" id="WP_188775736.1">
    <property type="nucleotide sequence ID" value="NZ_BMMB01000005.1"/>
</dbReference>
<dbReference type="Pfam" id="PF07992">
    <property type="entry name" value="Pyr_redox_2"/>
    <property type="match status" value="2"/>
</dbReference>
<dbReference type="InterPro" id="IPR016156">
    <property type="entry name" value="FAD/NAD-linked_Rdtase_dimer_sf"/>
</dbReference>
<accession>A0ABU1J3W8</accession>
<feature type="domain" description="FAD/NAD(P)-binding" evidence="7">
    <location>
        <begin position="292"/>
        <end position="368"/>
    </location>
</feature>
<dbReference type="InterPro" id="IPR001100">
    <property type="entry name" value="Pyr_nuc-diS_OxRdtase"/>
</dbReference>
<feature type="domain" description="Pyridine nucleotide-disulphide oxidoreductase dimerisation" evidence="6">
    <location>
        <begin position="391"/>
        <end position="496"/>
    </location>
</feature>
<feature type="region of interest" description="Disordered" evidence="5">
    <location>
        <begin position="272"/>
        <end position="293"/>
    </location>
</feature>
<dbReference type="EC" id="1.8.1.7" evidence="8"/>
<dbReference type="InterPro" id="IPR004099">
    <property type="entry name" value="Pyr_nucl-diS_OxRdtase_dimer"/>
</dbReference>
<keyword evidence="8" id="KW-0560">Oxidoreductase</keyword>
<evidence type="ECO:0000256" key="3">
    <source>
        <dbReference type="ARBA" id="ARBA00022630"/>
    </source>
</evidence>
<keyword evidence="4" id="KW-0274">FAD</keyword>
<keyword evidence="9" id="KW-1185">Reference proteome</keyword>
<name>A0ABU1J3W8_9BACL</name>
<dbReference type="InterPro" id="IPR036188">
    <property type="entry name" value="FAD/NAD-bd_sf"/>
</dbReference>
<dbReference type="GO" id="GO:0004362">
    <property type="term" value="F:glutathione-disulfide reductase (NADPH) activity"/>
    <property type="evidence" value="ECO:0007669"/>
    <property type="project" value="UniProtKB-EC"/>
</dbReference>
<evidence type="ECO:0000256" key="2">
    <source>
        <dbReference type="ARBA" id="ARBA00007532"/>
    </source>
</evidence>
<evidence type="ECO:0000256" key="5">
    <source>
        <dbReference type="SAM" id="MobiDB-lite"/>
    </source>
</evidence>
<evidence type="ECO:0000259" key="6">
    <source>
        <dbReference type="Pfam" id="PF02852"/>
    </source>
</evidence>
<feature type="compositionally biased region" description="Low complexity" evidence="5">
    <location>
        <begin position="278"/>
        <end position="293"/>
    </location>
</feature>
<keyword evidence="3" id="KW-0285">Flavoprotein</keyword>
<evidence type="ECO:0000259" key="7">
    <source>
        <dbReference type="Pfam" id="PF07992"/>
    </source>
</evidence>
<gene>
    <name evidence="8" type="ORF">JOC58_003812</name>
</gene>
<evidence type="ECO:0000313" key="9">
    <source>
        <dbReference type="Proteomes" id="UP001185028"/>
    </source>
</evidence>
<dbReference type="PRINTS" id="PR00368">
    <property type="entry name" value="FADPNR"/>
</dbReference>
<dbReference type="Proteomes" id="UP001185028">
    <property type="component" value="Unassembled WGS sequence"/>
</dbReference>
<comment type="caution">
    <text evidence="8">The sequence shown here is derived from an EMBL/GenBank/DDBJ whole genome shotgun (WGS) entry which is preliminary data.</text>
</comment>
<dbReference type="SUPFAM" id="SSF55424">
    <property type="entry name" value="FAD/NAD-linked reductases, dimerisation (C-terminal) domain"/>
    <property type="match status" value="1"/>
</dbReference>
<dbReference type="EMBL" id="JAVDQH010000019">
    <property type="protein sequence ID" value="MDR6245896.1"/>
    <property type="molecule type" value="Genomic_DNA"/>
</dbReference>
<dbReference type="Pfam" id="PF02852">
    <property type="entry name" value="Pyr_redox_dim"/>
    <property type="match status" value="1"/>
</dbReference>
<protein>
    <submittedName>
        <fullName evidence="8">Glutathione reductase (NADPH)</fullName>
        <ecNumber evidence="8">1.8.1.7</ecNumber>
    </submittedName>
</protein>
<dbReference type="PRINTS" id="PR00411">
    <property type="entry name" value="PNDRDTASEI"/>
</dbReference>
<feature type="domain" description="FAD/NAD(P)-binding" evidence="7">
    <location>
        <begin position="5"/>
        <end position="233"/>
    </location>
</feature>